<dbReference type="Pfam" id="PF05648">
    <property type="entry name" value="PEX11"/>
    <property type="match status" value="1"/>
</dbReference>
<dbReference type="GO" id="GO:0016559">
    <property type="term" value="P:peroxisome fission"/>
    <property type="evidence" value="ECO:0007669"/>
    <property type="project" value="InterPro"/>
</dbReference>
<dbReference type="InterPro" id="IPR008733">
    <property type="entry name" value="PEX11"/>
</dbReference>
<keyword evidence="1" id="KW-0962">Peroxisome biogenesis</keyword>
<dbReference type="PANTHER" id="PTHR12652:SF25">
    <property type="entry name" value="MICROBODY (PEROXISOME) PROLIFERATION PROTEIN PEROXIN 11C (EUROFUNG)"/>
    <property type="match status" value="1"/>
</dbReference>
<name>A0AAQ3M1L8_9PEZI</name>
<keyword evidence="2" id="KW-0472">Membrane</keyword>
<evidence type="ECO:0000313" key="5">
    <source>
        <dbReference type="EMBL" id="WPG99256.1"/>
    </source>
</evidence>
<evidence type="ECO:0000256" key="1">
    <source>
        <dbReference type="ARBA" id="ARBA00022593"/>
    </source>
</evidence>
<sequence length="294" mass="33852">MSSIIPIKQIMERLLSTSGQTSNTVLHLSRVLSSAQGIEVSLCTLAYALALLHSQLIRLLERQYERIALSLTTLQTKTSSSLDDTIIPTLAPPQTRLAEICTSVRRSADLIEDFRIFLRLWNLLNIYAGAHELYRKTPRDPLIKFLRWTQVGTDFAFQVLENASYLAMKGILRFKDERKAGRWMAWSCRFWLASVVLEGLRLARVRQLRYKDELMVLSEEGMEMKIDEKAVEVQSREIERQWWRDLWANAAWLPLTLHWSYEDETKSPMGEAMVGACGLVAGAVRFEEIWKETA</sequence>
<proteinExistence type="predicted"/>
<evidence type="ECO:0000256" key="4">
    <source>
        <dbReference type="ARBA" id="ARBA00046271"/>
    </source>
</evidence>
<gene>
    <name evidence="5" type="ORF">R9X50_00206700</name>
</gene>
<reference evidence="5 6" key="1">
    <citation type="submission" date="2023-11" db="EMBL/GenBank/DDBJ databases">
        <title>An acidophilic fungus is an integral part of prey digestion in a carnivorous sundew plant.</title>
        <authorList>
            <person name="Tsai I.J."/>
        </authorList>
    </citation>
    <scope>NUCLEOTIDE SEQUENCE [LARGE SCALE GENOMIC DNA]</scope>
    <source>
        <strain evidence="5">169a</strain>
    </source>
</reference>
<evidence type="ECO:0000313" key="6">
    <source>
        <dbReference type="Proteomes" id="UP001303373"/>
    </source>
</evidence>
<accession>A0AAQ3M1L8</accession>
<keyword evidence="3" id="KW-0576">Peroxisome</keyword>
<dbReference type="EMBL" id="CP138582">
    <property type="protein sequence ID" value="WPG99256.1"/>
    <property type="molecule type" value="Genomic_DNA"/>
</dbReference>
<keyword evidence="6" id="KW-1185">Reference proteome</keyword>
<protein>
    <recommendedName>
        <fullName evidence="7">Peroxin 11C</fullName>
    </recommendedName>
</protein>
<dbReference type="PANTHER" id="PTHR12652">
    <property type="entry name" value="PEROXISOMAL BIOGENESIS FACTOR 11"/>
    <property type="match status" value="1"/>
</dbReference>
<comment type="subcellular location">
    <subcellularLocation>
        <location evidence="4">Peroxisome membrane</location>
    </subcellularLocation>
</comment>
<dbReference type="Proteomes" id="UP001303373">
    <property type="component" value="Chromosome 3"/>
</dbReference>
<dbReference type="AlphaFoldDB" id="A0AAQ3M1L8"/>
<evidence type="ECO:0000256" key="2">
    <source>
        <dbReference type="ARBA" id="ARBA00023136"/>
    </source>
</evidence>
<dbReference type="GO" id="GO:0005778">
    <property type="term" value="C:peroxisomal membrane"/>
    <property type="evidence" value="ECO:0007669"/>
    <property type="project" value="UniProtKB-SubCell"/>
</dbReference>
<organism evidence="5 6">
    <name type="scientific">Acrodontium crateriforme</name>
    <dbReference type="NCBI Taxonomy" id="150365"/>
    <lineage>
        <taxon>Eukaryota</taxon>
        <taxon>Fungi</taxon>
        <taxon>Dikarya</taxon>
        <taxon>Ascomycota</taxon>
        <taxon>Pezizomycotina</taxon>
        <taxon>Dothideomycetes</taxon>
        <taxon>Dothideomycetidae</taxon>
        <taxon>Mycosphaerellales</taxon>
        <taxon>Teratosphaeriaceae</taxon>
        <taxon>Acrodontium</taxon>
    </lineage>
</organism>
<evidence type="ECO:0000256" key="3">
    <source>
        <dbReference type="ARBA" id="ARBA00023140"/>
    </source>
</evidence>
<evidence type="ECO:0008006" key="7">
    <source>
        <dbReference type="Google" id="ProtNLM"/>
    </source>
</evidence>